<sequence>MREERRPRQVGHVNVEKRSACSARYTSGHHFAIKTSRIVATPSKRGLTIQLCFRARLRAIGDDM</sequence>
<evidence type="ECO:0000313" key="1">
    <source>
        <dbReference type="EMBL" id="TCG07870.1"/>
    </source>
</evidence>
<proteinExistence type="predicted"/>
<accession>A0A4R0XIQ3</accession>
<dbReference type="EMBL" id="MWML01000051">
    <property type="protein sequence ID" value="TCG07870.1"/>
    <property type="molecule type" value="Genomic_DNA"/>
</dbReference>
<comment type="caution">
    <text evidence="1">The sequence shown here is derived from an EMBL/GenBank/DDBJ whole genome shotgun (WGS) entry which is preliminary data.</text>
</comment>
<protein>
    <submittedName>
        <fullName evidence="1">Uncharacterized protein</fullName>
    </submittedName>
</protein>
<reference evidence="1 2" key="1">
    <citation type="submission" date="2017-02" db="EMBL/GenBank/DDBJ databases">
        <title>Paraburkholderia sophoroidis sp. nov. and Paraburkholderia steynii sp. nov. rhizobial symbionts of the fynbos legume Hypocalyptus sophoroides.</title>
        <authorList>
            <person name="Steenkamp E.T."/>
            <person name="Beukes C.W."/>
            <person name="Van Zyl E."/>
            <person name="Avontuur J."/>
            <person name="Chan W.Y."/>
            <person name="Hassen A."/>
            <person name="Palmer M."/>
            <person name="Mthombeni L."/>
            <person name="Phalane F."/>
            <person name="Sereme K."/>
            <person name="Venter S.N."/>
        </authorList>
    </citation>
    <scope>NUCLEOTIDE SEQUENCE [LARGE SCALE GENOMIC DNA]</scope>
    <source>
        <strain evidence="1 2">HC1.1ba</strain>
    </source>
</reference>
<name>A0A4R0XIQ3_9BURK</name>
<evidence type="ECO:0000313" key="2">
    <source>
        <dbReference type="Proteomes" id="UP000294200"/>
    </source>
</evidence>
<dbReference type="AlphaFoldDB" id="A0A4R0XIQ3"/>
<dbReference type="Proteomes" id="UP000294200">
    <property type="component" value="Unassembled WGS sequence"/>
</dbReference>
<gene>
    <name evidence="1" type="ORF">BZM27_16040</name>
</gene>
<keyword evidence="2" id="KW-1185">Reference proteome</keyword>
<organism evidence="1 2">
    <name type="scientific">Paraburkholderia steynii</name>
    <dbReference type="NCBI Taxonomy" id="1245441"/>
    <lineage>
        <taxon>Bacteria</taxon>
        <taxon>Pseudomonadati</taxon>
        <taxon>Pseudomonadota</taxon>
        <taxon>Betaproteobacteria</taxon>
        <taxon>Burkholderiales</taxon>
        <taxon>Burkholderiaceae</taxon>
        <taxon>Paraburkholderia</taxon>
    </lineage>
</organism>